<feature type="transmembrane region" description="Helical" evidence="1">
    <location>
        <begin position="100"/>
        <end position="118"/>
    </location>
</feature>
<protein>
    <submittedName>
        <fullName evidence="2">MerT protein</fullName>
    </submittedName>
</protein>
<gene>
    <name evidence="2" type="ORF">AB8B23_11855</name>
</gene>
<keyword evidence="1" id="KW-1133">Transmembrane helix</keyword>
<dbReference type="RefSeq" id="WP_304180423.1">
    <property type="nucleotide sequence ID" value="NZ_CP165646.1"/>
</dbReference>
<organism evidence="2">
    <name type="scientific">Leptotrichia mesophila</name>
    <dbReference type="NCBI Taxonomy" id="3239303"/>
    <lineage>
        <taxon>Bacteria</taxon>
        <taxon>Fusobacteriati</taxon>
        <taxon>Fusobacteriota</taxon>
        <taxon>Fusobacteriia</taxon>
        <taxon>Fusobacteriales</taxon>
        <taxon>Leptotrichiaceae</taxon>
        <taxon>Leptotrichia</taxon>
    </lineage>
</organism>
<keyword evidence="1" id="KW-0812">Transmembrane</keyword>
<feature type="transmembrane region" description="Helical" evidence="1">
    <location>
        <begin position="12"/>
        <end position="28"/>
    </location>
</feature>
<accession>A0AB39VBI8</accession>
<reference evidence="2" key="1">
    <citation type="submission" date="2024-07" db="EMBL/GenBank/DDBJ databases">
        <authorList>
            <person name="Li X.-J."/>
            <person name="Wang X."/>
        </authorList>
    </citation>
    <scope>NUCLEOTIDE SEQUENCE</scope>
    <source>
        <strain evidence="2">HSP-342</strain>
    </source>
</reference>
<feature type="transmembrane region" description="Helical" evidence="1">
    <location>
        <begin position="35"/>
        <end position="53"/>
    </location>
</feature>
<name>A0AB39VBI8_9FUSO</name>
<evidence type="ECO:0000256" key="1">
    <source>
        <dbReference type="SAM" id="Phobius"/>
    </source>
</evidence>
<evidence type="ECO:0000313" key="2">
    <source>
        <dbReference type="EMBL" id="XDU64587.1"/>
    </source>
</evidence>
<dbReference type="KEGG" id="lmes:AB8B23_11855"/>
<dbReference type="EMBL" id="CP165646">
    <property type="protein sequence ID" value="XDU64587.1"/>
    <property type="molecule type" value="Genomic_DNA"/>
</dbReference>
<sequence>MEKNENKFMSKAKSFLALVLFTVIYFFFQKTIYPALAFLFWLIFGISFSAILFNSLTLLNLPEWLTIFFNISFSVIALITVLGFIFYLGYFLCSEFLKKMNKTLLVSVMIAILIYFLYKIFTEPNEDTTMFAPTQREIYIFCTASHIFYTIGVFFSDKVKKILDRIKFKRKNK</sequence>
<feature type="transmembrane region" description="Helical" evidence="1">
    <location>
        <begin position="65"/>
        <end position="88"/>
    </location>
</feature>
<feature type="transmembrane region" description="Helical" evidence="1">
    <location>
        <begin position="138"/>
        <end position="155"/>
    </location>
</feature>
<dbReference type="AlphaFoldDB" id="A0AB39VBI8"/>
<keyword evidence="1" id="KW-0472">Membrane</keyword>
<proteinExistence type="predicted"/>